<dbReference type="EMBL" id="CP063169">
    <property type="protein sequence ID" value="QOR70194.1"/>
    <property type="molecule type" value="Genomic_DNA"/>
</dbReference>
<proteinExistence type="predicted"/>
<dbReference type="KEGG" id="halt:IM660_16500"/>
<dbReference type="Proteomes" id="UP000593758">
    <property type="component" value="Chromosome"/>
</dbReference>
<protein>
    <submittedName>
        <fullName evidence="1">HEAT repeat domain-containing protein</fullName>
    </submittedName>
</protein>
<organism evidence="1 2">
    <name type="scientific">Ruania alkalisoli</name>
    <dbReference type="NCBI Taxonomy" id="2779775"/>
    <lineage>
        <taxon>Bacteria</taxon>
        <taxon>Bacillati</taxon>
        <taxon>Actinomycetota</taxon>
        <taxon>Actinomycetes</taxon>
        <taxon>Micrococcales</taxon>
        <taxon>Ruaniaceae</taxon>
        <taxon>Ruania</taxon>
    </lineage>
</organism>
<sequence length="221" mass="23642">MTAPQPDATTRIHRALAAPDPSIRQRAAMLAGTYPAPEHVDPLIARCAVEPDFFVRDMLTWALTRHPEHMTVPRLLAELAAPQPQARSQALHTLSKIGAARTWPGVRGLLKDHDDEVARSAWRAAAVVAPAHARAETIETLATQLGRGDTDMQLSLSRALIALAGSAEDTLSAVLRTAASHPAMSDHAAATELLWADPDAGFAIDHARKVRALAGSPHADR</sequence>
<gene>
    <name evidence="1" type="ORF">IM660_16500</name>
</gene>
<evidence type="ECO:0000313" key="1">
    <source>
        <dbReference type="EMBL" id="QOR70194.1"/>
    </source>
</evidence>
<accession>A0A7M1STA9</accession>
<dbReference type="Gene3D" id="1.25.10.10">
    <property type="entry name" value="Leucine-rich Repeat Variant"/>
    <property type="match status" value="1"/>
</dbReference>
<evidence type="ECO:0000313" key="2">
    <source>
        <dbReference type="Proteomes" id="UP000593758"/>
    </source>
</evidence>
<dbReference type="AlphaFoldDB" id="A0A7M1STA9"/>
<dbReference type="InterPro" id="IPR016024">
    <property type="entry name" value="ARM-type_fold"/>
</dbReference>
<dbReference type="RefSeq" id="WP_193496883.1">
    <property type="nucleotide sequence ID" value="NZ_CP063169.1"/>
</dbReference>
<name>A0A7M1STA9_9MICO</name>
<keyword evidence="2" id="KW-1185">Reference proteome</keyword>
<dbReference type="SUPFAM" id="SSF48371">
    <property type="entry name" value="ARM repeat"/>
    <property type="match status" value="1"/>
</dbReference>
<reference evidence="1 2" key="1">
    <citation type="submission" date="2020-10" db="EMBL/GenBank/DDBJ databases">
        <title>Haloactinobacterium sp. RN3S43, a bacterium isolated from saline soil.</title>
        <authorList>
            <person name="Sun J.-Q."/>
        </authorList>
    </citation>
    <scope>NUCLEOTIDE SEQUENCE [LARGE SCALE GENOMIC DNA]</scope>
    <source>
        <strain evidence="1 2">RN3S43</strain>
    </source>
</reference>
<dbReference type="InterPro" id="IPR011989">
    <property type="entry name" value="ARM-like"/>
</dbReference>